<evidence type="ECO:0000256" key="1">
    <source>
        <dbReference type="SAM" id="SignalP"/>
    </source>
</evidence>
<reference evidence="2" key="1">
    <citation type="submission" date="2018-01" db="EMBL/GenBank/DDBJ databases">
        <title>An insight into the sialome of Amazonian anophelines.</title>
        <authorList>
            <person name="Ribeiro J.M."/>
            <person name="Scarpassa V."/>
            <person name="Calvo E."/>
        </authorList>
    </citation>
    <scope>NUCLEOTIDE SEQUENCE</scope>
    <source>
        <tissue evidence="2">Salivary glands</tissue>
    </source>
</reference>
<accession>A0A2M4B7B7</accession>
<sequence>MILSSLALPSLSLAAYGRTLSVTSSLSCRSAFCPRNRCPRRSFTLPSESGSSVIENILQSRSRSRPARTVVAAN</sequence>
<dbReference type="AlphaFoldDB" id="A0A2M4B7B7"/>
<dbReference type="EMBL" id="GGFK01015559">
    <property type="protein sequence ID" value="MBW48880.1"/>
    <property type="molecule type" value="Transcribed_RNA"/>
</dbReference>
<feature type="signal peptide" evidence="1">
    <location>
        <begin position="1"/>
        <end position="17"/>
    </location>
</feature>
<keyword evidence="1" id="KW-0732">Signal</keyword>
<organism evidence="2">
    <name type="scientific">Anopheles triannulatus</name>
    <dbReference type="NCBI Taxonomy" id="58253"/>
    <lineage>
        <taxon>Eukaryota</taxon>
        <taxon>Metazoa</taxon>
        <taxon>Ecdysozoa</taxon>
        <taxon>Arthropoda</taxon>
        <taxon>Hexapoda</taxon>
        <taxon>Insecta</taxon>
        <taxon>Pterygota</taxon>
        <taxon>Neoptera</taxon>
        <taxon>Endopterygota</taxon>
        <taxon>Diptera</taxon>
        <taxon>Nematocera</taxon>
        <taxon>Culicoidea</taxon>
        <taxon>Culicidae</taxon>
        <taxon>Anophelinae</taxon>
        <taxon>Anopheles</taxon>
    </lineage>
</organism>
<evidence type="ECO:0000313" key="2">
    <source>
        <dbReference type="EMBL" id="MBW48880.1"/>
    </source>
</evidence>
<protein>
    <submittedName>
        <fullName evidence="2">Putative secreted protein</fullName>
    </submittedName>
</protein>
<name>A0A2M4B7B7_9DIPT</name>
<feature type="chain" id="PRO_5014979805" evidence="1">
    <location>
        <begin position="18"/>
        <end position="74"/>
    </location>
</feature>
<proteinExistence type="predicted"/>